<organism evidence="1">
    <name type="scientific">Siphoviridae sp. ctuHu10</name>
    <dbReference type="NCBI Taxonomy" id="2826502"/>
    <lineage>
        <taxon>Viruses</taxon>
        <taxon>Duplodnaviria</taxon>
        <taxon>Heunggongvirae</taxon>
        <taxon>Uroviricota</taxon>
        <taxon>Caudoviricetes</taxon>
    </lineage>
</organism>
<dbReference type="EMBL" id="BK015226">
    <property type="protein sequence ID" value="DAD96945.1"/>
    <property type="molecule type" value="Genomic_DNA"/>
</dbReference>
<name>A0A8S5NQI3_9CAUD</name>
<reference evidence="1" key="1">
    <citation type="journal article" date="2021" name="Proc. Natl. Acad. Sci. U.S.A.">
        <title>A Catalog of Tens of Thousands of Viruses from Human Metagenomes Reveals Hidden Associations with Chronic Diseases.</title>
        <authorList>
            <person name="Tisza M.J."/>
            <person name="Buck C.B."/>
        </authorList>
    </citation>
    <scope>NUCLEOTIDE SEQUENCE</scope>
    <source>
        <strain evidence="1">CtuHu10</strain>
    </source>
</reference>
<accession>A0A8S5NQI3</accession>
<proteinExistence type="predicted"/>
<sequence>MLETFDDSFVPNPKSQSNLTSYVIATYTQTSLILPAPHHCHIPRLLIDRCIS</sequence>
<evidence type="ECO:0000313" key="1">
    <source>
        <dbReference type="EMBL" id="DAD96945.1"/>
    </source>
</evidence>
<protein>
    <submittedName>
        <fullName evidence="1">Uncharacterized protein</fullName>
    </submittedName>
</protein>